<proteinExistence type="predicted"/>
<sequence length="88" mass="10001">MNADGFESKLKLLWPICCNINCGCIKCFLFRFEYNNIILNRFGVTTLEFSLDDDDDFDGDNLVADPIYGNNIADDDEMDGGRVQKYDG</sequence>
<keyword evidence="2" id="KW-1185">Reference proteome</keyword>
<name>A0A1Y3BFE9_EURMA</name>
<gene>
    <name evidence="1" type="ORF">BLA29_005253</name>
</gene>
<dbReference type="EMBL" id="MUJZ01021959">
    <property type="protein sequence ID" value="OTF79661.1"/>
    <property type="molecule type" value="Genomic_DNA"/>
</dbReference>
<reference evidence="1 2" key="1">
    <citation type="submission" date="2017-03" db="EMBL/GenBank/DDBJ databases">
        <title>Genome Survey of Euroglyphus maynei.</title>
        <authorList>
            <person name="Arlian L.G."/>
            <person name="Morgan M.S."/>
            <person name="Rider S.D."/>
        </authorList>
    </citation>
    <scope>NUCLEOTIDE SEQUENCE [LARGE SCALE GENOMIC DNA]</scope>
    <source>
        <strain evidence="1">Arlian Lab</strain>
        <tissue evidence="1">Whole body</tissue>
    </source>
</reference>
<accession>A0A1Y3BFE9</accession>
<comment type="caution">
    <text evidence="1">The sequence shown here is derived from an EMBL/GenBank/DDBJ whole genome shotgun (WGS) entry which is preliminary data.</text>
</comment>
<protein>
    <submittedName>
        <fullName evidence="1">Uncharacterized protein</fullName>
    </submittedName>
</protein>
<evidence type="ECO:0000313" key="1">
    <source>
        <dbReference type="EMBL" id="OTF79661.1"/>
    </source>
</evidence>
<evidence type="ECO:0000313" key="2">
    <source>
        <dbReference type="Proteomes" id="UP000194236"/>
    </source>
</evidence>
<organism evidence="1 2">
    <name type="scientific">Euroglyphus maynei</name>
    <name type="common">Mayne's house dust mite</name>
    <dbReference type="NCBI Taxonomy" id="6958"/>
    <lineage>
        <taxon>Eukaryota</taxon>
        <taxon>Metazoa</taxon>
        <taxon>Ecdysozoa</taxon>
        <taxon>Arthropoda</taxon>
        <taxon>Chelicerata</taxon>
        <taxon>Arachnida</taxon>
        <taxon>Acari</taxon>
        <taxon>Acariformes</taxon>
        <taxon>Sarcoptiformes</taxon>
        <taxon>Astigmata</taxon>
        <taxon>Psoroptidia</taxon>
        <taxon>Analgoidea</taxon>
        <taxon>Pyroglyphidae</taxon>
        <taxon>Pyroglyphinae</taxon>
        <taxon>Euroglyphus</taxon>
    </lineage>
</organism>
<dbReference type="AlphaFoldDB" id="A0A1Y3BFE9"/>
<dbReference type="Proteomes" id="UP000194236">
    <property type="component" value="Unassembled WGS sequence"/>
</dbReference>